<name>A0A3S0VEW7_9BACI</name>
<gene>
    <name evidence="2" type="ORF">ELQ35_19840</name>
</gene>
<dbReference type="NCBIfam" id="TIGR01439">
    <property type="entry name" value="lp_hng_hel_AbrB"/>
    <property type="match status" value="1"/>
</dbReference>
<dbReference type="Proteomes" id="UP000267430">
    <property type="component" value="Unassembled WGS sequence"/>
</dbReference>
<sequence length="92" mass="10473">MIKPKSARLTSKGQITIPKSVRQALDLNEGDRVIFVEEEDGKMVVKKGALVVFDEFANSISQDAKEKGITEKELLDDLKQVRKDLWNERTKK</sequence>
<dbReference type="OrthoDB" id="9811597at2"/>
<evidence type="ECO:0000313" key="3">
    <source>
        <dbReference type="Proteomes" id="UP000267430"/>
    </source>
</evidence>
<organism evidence="2 3">
    <name type="scientific">Peribacillus cavernae</name>
    <dbReference type="NCBI Taxonomy" id="1674310"/>
    <lineage>
        <taxon>Bacteria</taxon>
        <taxon>Bacillati</taxon>
        <taxon>Bacillota</taxon>
        <taxon>Bacilli</taxon>
        <taxon>Bacillales</taxon>
        <taxon>Bacillaceae</taxon>
        <taxon>Peribacillus</taxon>
    </lineage>
</organism>
<protein>
    <submittedName>
        <fullName evidence="2">AbrB/MazE/SpoVT family DNA-binding domain-containing protein</fullName>
    </submittedName>
</protein>
<proteinExistence type="predicted"/>
<dbReference type="AlphaFoldDB" id="A0A3S0VEW7"/>
<dbReference type="InterPro" id="IPR007159">
    <property type="entry name" value="SpoVT-AbrB_dom"/>
</dbReference>
<dbReference type="EMBL" id="RYZZ01000038">
    <property type="protein sequence ID" value="RUQ25844.1"/>
    <property type="molecule type" value="Genomic_DNA"/>
</dbReference>
<evidence type="ECO:0000259" key="1">
    <source>
        <dbReference type="SMART" id="SM00966"/>
    </source>
</evidence>
<dbReference type="SMART" id="SM00966">
    <property type="entry name" value="SpoVT_AbrB"/>
    <property type="match status" value="1"/>
</dbReference>
<accession>A0A3S0VEW7</accession>
<feature type="domain" description="SpoVT-AbrB" evidence="1">
    <location>
        <begin position="7"/>
        <end position="51"/>
    </location>
</feature>
<dbReference type="Gene3D" id="2.10.260.10">
    <property type="match status" value="1"/>
</dbReference>
<dbReference type="Pfam" id="PF04014">
    <property type="entry name" value="MazE_antitoxin"/>
    <property type="match status" value="1"/>
</dbReference>
<dbReference type="GO" id="GO:0003677">
    <property type="term" value="F:DNA binding"/>
    <property type="evidence" value="ECO:0007669"/>
    <property type="project" value="UniProtKB-KW"/>
</dbReference>
<reference evidence="2 3" key="1">
    <citation type="submission" date="2018-12" db="EMBL/GenBank/DDBJ databases">
        <title>Bacillus chawlae sp. nov., Bacillus glennii sp. nov., and Bacillus saganii sp. nov. Isolated from the Vehicle Assembly Building at Kennedy Space Center where the Viking Spacecraft were Assembled.</title>
        <authorList>
            <person name="Seuylemezian A."/>
            <person name="Vaishampayan P."/>
        </authorList>
    </citation>
    <scope>NUCLEOTIDE SEQUENCE [LARGE SCALE GENOMIC DNA]</scope>
    <source>
        <strain evidence="2 3">L5</strain>
    </source>
</reference>
<comment type="caution">
    <text evidence="2">The sequence shown here is derived from an EMBL/GenBank/DDBJ whole genome shotgun (WGS) entry which is preliminary data.</text>
</comment>
<dbReference type="SUPFAM" id="SSF89447">
    <property type="entry name" value="AbrB/MazE/MraZ-like"/>
    <property type="match status" value="1"/>
</dbReference>
<keyword evidence="2" id="KW-0238">DNA-binding</keyword>
<evidence type="ECO:0000313" key="2">
    <source>
        <dbReference type="EMBL" id="RUQ25844.1"/>
    </source>
</evidence>
<keyword evidence="3" id="KW-1185">Reference proteome</keyword>
<dbReference type="InterPro" id="IPR037914">
    <property type="entry name" value="SpoVT-AbrB_sf"/>
</dbReference>